<evidence type="ECO:0000313" key="2">
    <source>
        <dbReference type="Proteomes" id="UP000005113"/>
    </source>
</evidence>
<dbReference type="PROSITE" id="PS51257">
    <property type="entry name" value="PROKAR_LIPOPROTEIN"/>
    <property type="match status" value="1"/>
</dbReference>
<gene>
    <name evidence="1" type="ORF">SapgrDRAFT_1137</name>
</gene>
<dbReference type="RefSeq" id="WP_002658132.1">
    <property type="nucleotide sequence ID" value="NZ_JH719942.1"/>
</dbReference>
<dbReference type="AlphaFoldDB" id="J0P5X5"/>
<name>J0P5X5_9BACT</name>
<dbReference type="EMBL" id="JH719942">
    <property type="protein sequence ID" value="EJF52862.1"/>
    <property type="molecule type" value="Genomic_DNA"/>
</dbReference>
<reference evidence="2" key="1">
    <citation type="journal article" date="2012" name="Stand. Genomic Sci.">
        <title>Permanent draft genome sequence of the gliding predator Saprospira grandis strain Sa g1 (= HR1).</title>
        <authorList>
            <person name="Mavromatis K."/>
            <person name="Chertkov O."/>
            <person name="Lapidus A."/>
            <person name="Nolan M."/>
            <person name="Lucas S."/>
            <person name="Tice H."/>
            <person name="Del Rio T.G."/>
            <person name="Cheng J.F."/>
            <person name="Han C."/>
            <person name="Tapia R."/>
            <person name="Bruce D."/>
            <person name="Goodwin L.A."/>
            <person name="Pitluck S."/>
            <person name="Huntemann M."/>
            <person name="Liolios K."/>
            <person name="Pagani I."/>
            <person name="Ivanova N."/>
            <person name="Mikhailova N."/>
            <person name="Pati A."/>
            <person name="Chen A."/>
            <person name="Palaniappan K."/>
            <person name="Land M."/>
            <person name="Brambilla E.M."/>
            <person name="Rohde M."/>
            <person name="Spring S."/>
            <person name="Goker M."/>
            <person name="Detter J.C."/>
            <person name="Bristow J."/>
            <person name="Eisen J.A."/>
            <person name="Markowitz V."/>
            <person name="Hugenholtz P."/>
            <person name="Kyrpides N.C."/>
            <person name="Klenk H.P."/>
            <person name="Woyke T."/>
        </authorList>
    </citation>
    <scope>NUCLEOTIDE SEQUENCE [LARGE SCALE GENOMIC DNA]</scope>
    <source>
        <strain evidence="2">DSM 2844</strain>
    </source>
</reference>
<evidence type="ECO:0008006" key="3">
    <source>
        <dbReference type="Google" id="ProtNLM"/>
    </source>
</evidence>
<organism evidence="1 2">
    <name type="scientific">Saprospira grandis DSM 2844</name>
    <dbReference type="NCBI Taxonomy" id="694433"/>
    <lineage>
        <taxon>Bacteria</taxon>
        <taxon>Pseudomonadati</taxon>
        <taxon>Bacteroidota</taxon>
        <taxon>Saprospiria</taxon>
        <taxon>Saprospirales</taxon>
        <taxon>Saprospiraceae</taxon>
        <taxon>Saprospira</taxon>
    </lineage>
</organism>
<dbReference type="HOGENOM" id="CLU_1146551_0_0_10"/>
<protein>
    <recommendedName>
        <fullName evidence="3">Lipoprotein</fullName>
    </recommendedName>
</protein>
<accession>J0P5X5</accession>
<evidence type="ECO:0000313" key="1">
    <source>
        <dbReference type="EMBL" id="EJF52862.1"/>
    </source>
</evidence>
<proteinExistence type="predicted"/>
<dbReference type="Proteomes" id="UP000005113">
    <property type="component" value="Unassembled WGS sequence"/>
</dbReference>
<sequence>MTAFKHHPPLLLSIISLLFFSSCGEESPQKTKDKDSQPEPIVKRDTSWTDGKITRLSSSKRGNDVISGNDRIEREFIRYSPNKDSASATISIHRETSTYNFGERTVIKSLNIATEYSIAIDSFRGLDLFDEKNTLIQSYSSLEYNSKDGETKAIVIKGSTKNYRGEHSFNPKVIPAILEKERNKKIGSKSSYISRSSFMNMNGDYLFSYTEDSQKFNLLADSIVKKLESLPEHFITSYYTEY</sequence>